<proteinExistence type="predicted"/>
<accession>A0AAV5C1D8</accession>
<protein>
    <submittedName>
        <fullName evidence="2">Uncharacterized protein</fullName>
    </submittedName>
</protein>
<dbReference type="Proteomes" id="UP001054889">
    <property type="component" value="Unassembled WGS sequence"/>
</dbReference>
<evidence type="ECO:0000313" key="2">
    <source>
        <dbReference type="EMBL" id="GJM92316.1"/>
    </source>
</evidence>
<dbReference type="AlphaFoldDB" id="A0AAV5C1D8"/>
<evidence type="ECO:0000313" key="3">
    <source>
        <dbReference type="Proteomes" id="UP001054889"/>
    </source>
</evidence>
<reference evidence="2" key="1">
    <citation type="journal article" date="2018" name="DNA Res.">
        <title>Multiple hybrid de novo genome assembly of finger millet, an orphan allotetraploid crop.</title>
        <authorList>
            <person name="Hatakeyama M."/>
            <person name="Aluri S."/>
            <person name="Balachadran M.T."/>
            <person name="Sivarajan S.R."/>
            <person name="Patrignani A."/>
            <person name="Gruter S."/>
            <person name="Poveda L."/>
            <person name="Shimizu-Inatsugi R."/>
            <person name="Baeten J."/>
            <person name="Francoijs K.J."/>
            <person name="Nataraja K.N."/>
            <person name="Reddy Y.A.N."/>
            <person name="Phadnis S."/>
            <person name="Ravikumar R.L."/>
            <person name="Schlapbach R."/>
            <person name="Sreeman S.M."/>
            <person name="Shimizu K.K."/>
        </authorList>
    </citation>
    <scope>NUCLEOTIDE SEQUENCE</scope>
</reference>
<gene>
    <name evidence="2" type="primary">ga08778</name>
    <name evidence="2" type="ORF">PR202_ga08778</name>
</gene>
<evidence type="ECO:0000256" key="1">
    <source>
        <dbReference type="SAM" id="SignalP"/>
    </source>
</evidence>
<name>A0AAV5C1D8_ELECO</name>
<comment type="caution">
    <text evidence="2">The sequence shown here is derived from an EMBL/GenBank/DDBJ whole genome shotgun (WGS) entry which is preliminary data.</text>
</comment>
<reference evidence="2" key="2">
    <citation type="submission" date="2021-12" db="EMBL/GenBank/DDBJ databases">
        <title>Resequencing data analysis of finger millet.</title>
        <authorList>
            <person name="Hatakeyama M."/>
            <person name="Aluri S."/>
            <person name="Balachadran M.T."/>
            <person name="Sivarajan S.R."/>
            <person name="Poveda L."/>
            <person name="Shimizu-Inatsugi R."/>
            <person name="Schlapbach R."/>
            <person name="Sreeman S.M."/>
            <person name="Shimizu K.K."/>
        </authorList>
    </citation>
    <scope>NUCLEOTIDE SEQUENCE</scope>
</reference>
<organism evidence="2 3">
    <name type="scientific">Eleusine coracana subsp. coracana</name>
    <dbReference type="NCBI Taxonomy" id="191504"/>
    <lineage>
        <taxon>Eukaryota</taxon>
        <taxon>Viridiplantae</taxon>
        <taxon>Streptophyta</taxon>
        <taxon>Embryophyta</taxon>
        <taxon>Tracheophyta</taxon>
        <taxon>Spermatophyta</taxon>
        <taxon>Magnoliopsida</taxon>
        <taxon>Liliopsida</taxon>
        <taxon>Poales</taxon>
        <taxon>Poaceae</taxon>
        <taxon>PACMAD clade</taxon>
        <taxon>Chloridoideae</taxon>
        <taxon>Cynodonteae</taxon>
        <taxon>Eleusininae</taxon>
        <taxon>Eleusine</taxon>
    </lineage>
</organism>
<feature type="signal peptide" evidence="1">
    <location>
        <begin position="1"/>
        <end position="18"/>
    </location>
</feature>
<feature type="chain" id="PRO_5043517662" evidence="1">
    <location>
        <begin position="19"/>
        <end position="233"/>
    </location>
</feature>
<keyword evidence="3" id="KW-1185">Reference proteome</keyword>
<keyword evidence="1" id="KW-0732">Signal</keyword>
<dbReference type="EMBL" id="BQKI01000004">
    <property type="protein sequence ID" value="GJM92316.1"/>
    <property type="molecule type" value="Genomic_DNA"/>
</dbReference>
<sequence length="233" mass="26092">MLLECLLCMSGYFALVQSFMLEIHLKKGKNLNSDMLVLHLTFSLRLVMVDSYVLVRPRNHQEKIGTVGELNNYWRVNSSEFRLLVNSTVLTFPKWPLLSTCWNLETGGSCWFLLKPCCVFDFRDGQTRFTLHFTGCGFEGFHQCSEGGTAGAPTCWALPPPAALMGQHSIAKIFNLVGCKAPEASWKERACGICDPGHPALYIYVHGRAPSPASSRAEHSRVFQKRAEQCNLC</sequence>